<evidence type="ECO:0000313" key="2">
    <source>
        <dbReference type="EMBL" id="PLR31536.1"/>
    </source>
</evidence>
<dbReference type="OrthoDB" id="6546659at2"/>
<evidence type="ECO:0000256" key="1">
    <source>
        <dbReference type="SAM" id="Phobius"/>
    </source>
</evidence>
<dbReference type="Proteomes" id="UP000234503">
    <property type="component" value="Unassembled WGS sequence"/>
</dbReference>
<keyword evidence="1" id="KW-1133">Transmembrane helix</keyword>
<feature type="transmembrane region" description="Helical" evidence="1">
    <location>
        <begin position="49"/>
        <end position="69"/>
    </location>
</feature>
<reference evidence="2 3" key="1">
    <citation type="submission" date="2017-12" db="EMBL/GenBank/DDBJ databases">
        <title>Characterization of six clinical isolates of Enterochimera gen. nov., a novel genus of the Yersiniaciae family and the three species Enterochimera arupensis sp. nov., Enterochimera coloradensis sp. nov, and Enterochimera californica sp. nov.</title>
        <authorList>
            <person name="Rossi A."/>
            <person name="Fisher M."/>
        </authorList>
    </citation>
    <scope>NUCLEOTIDE SEQUENCE [LARGE SCALE GENOMIC DNA]</scope>
    <source>
        <strain evidence="3">2016-Iso4</strain>
    </source>
</reference>
<dbReference type="RefSeq" id="WP_101826318.1">
    <property type="nucleotide sequence ID" value="NZ_PJZH01000023.1"/>
</dbReference>
<dbReference type="EMBL" id="PJZH01000023">
    <property type="protein sequence ID" value="PLR31536.1"/>
    <property type="molecule type" value="Genomic_DNA"/>
</dbReference>
<gene>
    <name evidence="2" type="ORF">CYR32_16890</name>
</gene>
<protein>
    <submittedName>
        <fullName evidence="2">DUF2593 domain-containing protein</fullName>
    </submittedName>
</protein>
<keyword evidence="1" id="KW-0812">Transmembrane</keyword>
<feature type="transmembrane region" description="Helical" evidence="1">
    <location>
        <begin position="81"/>
        <end position="102"/>
    </location>
</feature>
<accession>A0A2N5DWG3</accession>
<proteinExistence type="predicted"/>
<organism evidence="2 3">
    <name type="scientific">Chimaeribacter coloradensis</name>
    <dbReference type="NCBI Taxonomy" id="2060068"/>
    <lineage>
        <taxon>Bacteria</taxon>
        <taxon>Pseudomonadati</taxon>
        <taxon>Pseudomonadota</taxon>
        <taxon>Gammaproteobacteria</taxon>
        <taxon>Enterobacterales</taxon>
        <taxon>Yersiniaceae</taxon>
        <taxon>Chimaeribacter</taxon>
    </lineage>
</organism>
<dbReference type="Pfam" id="PF10767">
    <property type="entry name" value="YbjO_DH-like"/>
    <property type="match status" value="1"/>
</dbReference>
<name>A0A2N5DWG3_9GAMM</name>
<evidence type="ECO:0000313" key="3">
    <source>
        <dbReference type="Proteomes" id="UP000234503"/>
    </source>
</evidence>
<dbReference type="AlphaFoldDB" id="A0A2N5DWG3"/>
<keyword evidence="1" id="KW-0472">Membrane</keyword>
<sequence>MSRLAFIPVPVMIGASAIIATRLLGFLLLFDELGLAGVGDFVRASTENWLNTLLLLCSLVIILVEAHCAYAVMRARNWGRWLYFGCQLLVVGYMLLASFEWFGPKIFRIESADPAEAVNALMMQKLPDALVLILLFLPPSSRRFFSRRR</sequence>
<keyword evidence="3" id="KW-1185">Reference proteome</keyword>
<comment type="caution">
    <text evidence="2">The sequence shown here is derived from an EMBL/GenBank/DDBJ whole genome shotgun (WGS) entry which is preliminary data.</text>
</comment>
<dbReference type="InterPro" id="IPR019703">
    <property type="entry name" value="YbjO_DH-like"/>
</dbReference>
<feature type="transmembrane region" description="Helical" evidence="1">
    <location>
        <begin position="7"/>
        <end position="29"/>
    </location>
</feature>